<feature type="chain" id="PRO_5046848165" description="EfeO-type cupredoxin-like domain-containing protein" evidence="1">
    <location>
        <begin position="28"/>
        <end position="128"/>
    </location>
</feature>
<comment type="caution">
    <text evidence="2">The sequence shown here is derived from an EMBL/GenBank/DDBJ whole genome shotgun (WGS) entry which is preliminary data.</text>
</comment>
<protein>
    <recommendedName>
        <fullName evidence="4">EfeO-type cupredoxin-like domain-containing protein</fullName>
    </recommendedName>
</protein>
<name>A0ABN3LVY7_9MICO</name>
<dbReference type="InterPro" id="IPR008972">
    <property type="entry name" value="Cupredoxin"/>
</dbReference>
<evidence type="ECO:0000313" key="3">
    <source>
        <dbReference type="Proteomes" id="UP001500730"/>
    </source>
</evidence>
<keyword evidence="1" id="KW-0732">Signal</keyword>
<dbReference type="SUPFAM" id="SSF49503">
    <property type="entry name" value="Cupredoxins"/>
    <property type="match status" value="1"/>
</dbReference>
<dbReference type="Proteomes" id="UP001500730">
    <property type="component" value="Unassembled WGS sequence"/>
</dbReference>
<dbReference type="EMBL" id="BAAARE010000012">
    <property type="protein sequence ID" value="GAA2489537.1"/>
    <property type="molecule type" value="Genomic_DNA"/>
</dbReference>
<accession>A0ABN3LVY7</accession>
<feature type="signal peptide" evidence="1">
    <location>
        <begin position="1"/>
        <end position="27"/>
    </location>
</feature>
<dbReference type="RefSeq" id="WP_344255764.1">
    <property type="nucleotide sequence ID" value="NZ_BAAARE010000012.1"/>
</dbReference>
<evidence type="ECO:0008006" key="4">
    <source>
        <dbReference type="Google" id="ProtNLM"/>
    </source>
</evidence>
<dbReference type="PROSITE" id="PS51257">
    <property type="entry name" value="PROKAR_LIPOPROTEIN"/>
    <property type="match status" value="1"/>
</dbReference>
<proteinExistence type="predicted"/>
<reference evidence="2 3" key="1">
    <citation type="journal article" date="2019" name="Int. J. Syst. Evol. Microbiol.">
        <title>The Global Catalogue of Microorganisms (GCM) 10K type strain sequencing project: providing services to taxonomists for standard genome sequencing and annotation.</title>
        <authorList>
            <consortium name="The Broad Institute Genomics Platform"/>
            <consortium name="The Broad Institute Genome Sequencing Center for Infectious Disease"/>
            <person name="Wu L."/>
            <person name="Ma J."/>
        </authorList>
    </citation>
    <scope>NUCLEOTIDE SEQUENCE [LARGE SCALE GENOMIC DNA]</scope>
    <source>
        <strain evidence="2 3">JCM 16259</strain>
    </source>
</reference>
<evidence type="ECO:0000256" key="1">
    <source>
        <dbReference type="SAM" id="SignalP"/>
    </source>
</evidence>
<sequence length="128" mass="13039">MRAFRALPYAVCVLTLAVVGGCSSATSDPGSGAAGAAVSTGSVRRLAVTITGKTVTPAPAQVDLPIGSTLELVVTSDHDDELHAHGFEVEEALKAGVPTTLRLTGKEAGSYEVETHDPALTLLTVAVR</sequence>
<keyword evidence="3" id="KW-1185">Reference proteome</keyword>
<dbReference type="Gene3D" id="2.60.40.420">
    <property type="entry name" value="Cupredoxins - blue copper proteins"/>
    <property type="match status" value="1"/>
</dbReference>
<gene>
    <name evidence="2" type="ORF">GCM10009858_29530</name>
</gene>
<evidence type="ECO:0000313" key="2">
    <source>
        <dbReference type="EMBL" id="GAA2489537.1"/>
    </source>
</evidence>
<organism evidence="2 3">
    <name type="scientific">Terrabacter carboxydivorans</name>
    <dbReference type="NCBI Taxonomy" id="619730"/>
    <lineage>
        <taxon>Bacteria</taxon>
        <taxon>Bacillati</taxon>
        <taxon>Actinomycetota</taxon>
        <taxon>Actinomycetes</taxon>
        <taxon>Micrococcales</taxon>
        <taxon>Intrasporangiaceae</taxon>
        <taxon>Terrabacter</taxon>
    </lineage>
</organism>